<keyword evidence="4" id="KW-1185">Reference proteome</keyword>
<dbReference type="GO" id="GO:0004683">
    <property type="term" value="F:calcium/calmodulin-dependent protein kinase activity"/>
    <property type="evidence" value="ECO:0007669"/>
    <property type="project" value="InterPro"/>
</dbReference>
<dbReference type="EMBL" id="VATY01000002">
    <property type="protein sequence ID" value="TMM56849.1"/>
    <property type="molecule type" value="Genomic_DNA"/>
</dbReference>
<dbReference type="AlphaFoldDB" id="A0A5S3PQE3"/>
<dbReference type="OrthoDB" id="1192239at2"/>
<sequence>MKAHLFLASLFVFTVLFSSCNSETKKPIALVQNQSLNRELVLEVMQKHLEAISKRDLETLESTLSPEGNMQLILPGTEIIEKTSGFMDYHREWFKSNNWTLKSEILNSDVGEIMASVVVESIYKEPERDGKPYFNRMHVSYVLKKTTGKWFVIKDHMASVEKSTYSE</sequence>
<proteinExistence type="predicted"/>
<evidence type="ECO:0000259" key="2">
    <source>
        <dbReference type="Pfam" id="PF13474"/>
    </source>
</evidence>
<dbReference type="GO" id="GO:0005516">
    <property type="term" value="F:calmodulin binding"/>
    <property type="evidence" value="ECO:0007669"/>
    <property type="project" value="InterPro"/>
</dbReference>
<organism evidence="3 4">
    <name type="scientific">Maribacter algarum</name>
    <name type="common">ex Zhang et al. 2020</name>
    <dbReference type="NCBI Taxonomy" id="2578118"/>
    <lineage>
        <taxon>Bacteria</taxon>
        <taxon>Pseudomonadati</taxon>
        <taxon>Bacteroidota</taxon>
        <taxon>Flavobacteriia</taxon>
        <taxon>Flavobacteriales</taxon>
        <taxon>Flavobacteriaceae</taxon>
        <taxon>Maribacter</taxon>
    </lineage>
</organism>
<accession>A0A5S3PQE3</accession>
<evidence type="ECO:0000313" key="3">
    <source>
        <dbReference type="EMBL" id="TMM56849.1"/>
    </source>
</evidence>
<keyword evidence="1" id="KW-0732">Signal</keyword>
<dbReference type="Proteomes" id="UP000310314">
    <property type="component" value="Unassembled WGS sequence"/>
</dbReference>
<feature type="chain" id="PRO_5024291715" description="SnoaL-like domain-containing protein" evidence="1">
    <location>
        <begin position="19"/>
        <end position="167"/>
    </location>
</feature>
<feature type="domain" description="SnoaL-like" evidence="2">
    <location>
        <begin position="41"/>
        <end position="156"/>
    </location>
</feature>
<dbReference type="InterPro" id="IPR037401">
    <property type="entry name" value="SnoaL-like"/>
</dbReference>
<evidence type="ECO:0000313" key="4">
    <source>
        <dbReference type="Proteomes" id="UP000310314"/>
    </source>
</evidence>
<dbReference type="Gene3D" id="3.10.450.50">
    <property type="match status" value="1"/>
</dbReference>
<reference evidence="3 4" key="1">
    <citation type="submission" date="2019-05" db="EMBL/GenBank/DDBJ databases">
        <authorList>
            <person name="Zhang J.-Y."/>
            <person name="Feg X."/>
            <person name="Du Z.-J."/>
        </authorList>
    </citation>
    <scope>NUCLEOTIDE SEQUENCE [LARGE SCALE GENOMIC DNA]</scope>
    <source>
        <strain evidence="3 4">RZ26</strain>
    </source>
</reference>
<evidence type="ECO:0000256" key="1">
    <source>
        <dbReference type="SAM" id="SignalP"/>
    </source>
</evidence>
<dbReference type="RefSeq" id="WP_138657833.1">
    <property type="nucleotide sequence ID" value="NZ_VATY01000002.1"/>
</dbReference>
<name>A0A5S3PQE3_9FLAO</name>
<dbReference type="InterPro" id="IPR032710">
    <property type="entry name" value="NTF2-like_dom_sf"/>
</dbReference>
<gene>
    <name evidence="3" type="ORF">FEE95_10135</name>
</gene>
<comment type="caution">
    <text evidence="3">The sequence shown here is derived from an EMBL/GenBank/DDBJ whole genome shotgun (WGS) entry which is preliminary data.</text>
</comment>
<dbReference type="SUPFAM" id="SSF54427">
    <property type="entry name" value="NTF2-like"/>
    <property type="match status" value="1"/>
</dbReference>
<dbReference type="Pfam" id="PF13474">
    <property type="entry name" value="SnoaL_3"/>
    <property type="match status" value="1"/>
</dbReference>
<protein>
    <recommendedName>
        <fullName evidence="2">SnoaL-like domain-containing protein</fullName>
    </recommendedName>
</protein>
<feature type="signal peptide" evidence="1">
    <location>
        <begin position="1"/>
        <end position="18"/>
    </location>
</feature>
<dbReference type="PROSITE" id="PS51257">
    <property type="entry name" value="PROKAR_LIPOPROTEIN"/>
    <property type="match status" value="1"/>
</dbReference>